<dbReference type="STRING" id="1798539.A2994_00300"/>
<name>A0A1F4PMG1_UNCK3</name>
<dbReference type="Gene3D" id="3.40.50.200">
    <property type="entry name" value="Peptidase S8/S53 domain"/>
    <property type="match status" value="1"/>
</dbReference>
<dbReference type="Proteomes" id="UP000179010">
    <property type="component" value="Unassembled WGS sequence"/>
</dbReference>
<protein>
    <recommendedName>
        <fullName evidence="4">Peptidase S8/S53 domain-containing protein</fullName>
    </recommendedName>
</protein>
<comment type="caution">
    <text evidence="2">The sequence shown here is derived from an EMBL/GenBank/DDBJ whole genome shotgun (WGS) entry which is preliminary data.</text>
</comment>
<dbReference type="AlphaFoldDB" id="A0A1F4PMG1"/>
<keyword evidence="1" id="KW-0812">Transmembrane</keyword>
<keyword evidence="1" id="KW-1133">Transmembrane helix</keyword>
<proteinExistence type="predicted"/>
<accession>A0A1F4PMG1</accession>
<gene>
    <name evidence="2" type="ORF">A2994_00300</name>
</gene>
<evidence type="ECO:0008006" key="4">
    <source>
        <dbReference type="Google" id="ProtNLM"/>
    </source>
</evidence>
<dbReference type="EMBL" id="METE01000011">
    <property type="protein sequence ID" value="OGB85043.1"/>
    <property type="molecule type" value="Genomic_DNA"/>
</dbReference>
<dbReference type="GO" id="GO:0006508">
    <property type="term" value="P:proteolysis"/>
    <property type="evidence" value="ECO:0007669"/>
    <property type="project" value="InterPro"/>
</dbReference>
<keyword evidence="1" id="KW-0472">Membrane</keyword>
<feature type="transmembrane region" description="Helical" evidence="1">
    <location>
        <begin position="7"/>
        <end position="26"/>
    </location>
</feature>
<evidence type="ECO:0000313" key="2">
    <source>
        <dbReference type="EMBL" id="OGB85043.1"/>
    </source>
</evidence>
<organism evidence="2 3">
    <name type="scientific">candidate division Kazan bacterium RIFCSPLOWO2_01_FULL_48_13</name>
    <dbReference type="NCBI Taxonomy" id="1798539"/>
    <lineage>
        <taxon>Bacteria</taxon>
        <taxon>Bacteria division Kazan-3B-28</taxon>
    </lineage>
</organism>
<dbReference type="SUPFAM" id="SSF52743">
    <property type="entry name" value="Subtilisin-like"/>
    <property type="match status" value="1"/>
</dbReference>
<evidence type="ECO:0000256" key="1">
    <source>
        <dbReference type="SAM" id="Phobius"/>
    </source>
</evidence>
<reference evidence="2 3" key="1">
    <citation type="journal article" date="2016" name="Nat. Commun.">
        <title>Thousands of microbial genomes shed light on interconnected biogeochemical processes in an aquifer system.</title>
        <authorList>
            <person name="Anantharaman K."/>
            <person name="Brown C.T."/>
            <person name="Hug L.A."/>
            <person name="Sharon I."/>
            <person name="Castelle C.J."/>
            <person name="Probst A.J."/>
            <person name="Thomas B.C."/>
            <person name="Singh A."/>
            <person name="Wilkins M.J."/>
            <person name="Karaoz U."/>
            <person name="Brodie E.L."/>
            <person name="Williams K.H."/>
            <person name="Hubbard S.S."/>
            <person name="Banfield J.F."/>
        </authorList>
    </citation>
    <scope>NUCLEOTIDE SEQUENCE [LARGE SCALE GENOMIC DNA]</scope>
</reference>
<dbReference type="InterPro" id="IPR036852">
    <property type="entry name" value="Peptidase_S8/S53_dom_sf"/>
</dbReference>
<sequence>MTKLIKPLSLFLIALVIVTGAGYWWFSRAPLASEFIAIIPDQAYIDWEADKLPTVDSNNDHIADALLVAAGDVNRSLPVLISLTYDDRADVAVRELQRILADQPTKLYPSASVMATTTDLATVRRIANLTGVVLVEEDIEVAGLSRALAAAGLLAQSSPIQTAAVALIDGGTSYAVTHREVLVDSAGAGLNHGNVVAANLLQIDPTAKIIDVAVLDKQAVAPVSRLIEGIDWTIANKDRYNIATMNVSAGYIGQTNFAFNRALSTAAADGLAVVVSVVDDTQAGQVAGRIPGMVRVGSYDSTNVALADYNKNSVDILAPADNAVNSSAAAAKLSGAVSQLIANSGSKSDANSTDWWTALSTTVINIDDVITLTDEQLNGLSAGDQKAIDEFMRPLGEYLQSAIDQLQTELSTDENSQALLELIGSALKLTDLSAYSTDINLDGNQSDINDLWNELWNDLGE</sequence>
<dbReference type="GO" id="GO:0004252">
    <property type="term" value="F:serine-type endopeptidase activity"/>
    <property type="evidence" value="ECO:0007669"/>
    <property type="project" value="InterPro"/>
</dbReference>
<evidence type="ECO:0000313" key="3">
    <source>
        <dbReference type="Proteomes" id="UP000179010"/>
    </source>
</evidence>